<dbReference type="Pfam" id="PF20152">
    <property type="entry name" value="DUF6534"/>
    <property type="match status" value="1"/>
</dbReference>
<evidence type="ECO:0000313" key="4">
    <source>
        <dbReference type="EMBL" id="KAJ7758968.1"/>
    </source>
</evidence>
<dbReference type="Proteomes" id="UP001215280">
    <property type="component" value="Unassembled WGS sequence"/>
</dbReference>
<keyword evidence="2" id="KW-1133">Transmembrane helix</keyword>
<comment type="caution">
    <text evidence="4">The sequence shown here is derived from an EMBL/GenBank/DDBJ whole genome shotgun (WGS) entry which is preliminary data.</text>
</comment>
<dbReference type="PANTHER" id="PTHR40465">
    <property type="entry name" value="CHROMOSOME 1, WHOLE GENOME SHOTGUN SEQUENCE"/>
    <property type="match status" value="1"/>
</dbReference>
<keyword evidence="2" id="KW-0812">Transmembrane</keyword>
<feature type="compositionally biased region" description="Basic and acidic residues" evidence="1">
    <location>
        <begin position="332"/>
        <end position="343"/>
    </location>
</feature>
<evidence type="ECO:0000259" key="3">
    <source>
        <dbReference type="Pfam" id="PF20152"/>
    </source>
</evidence>
<feature type="transmembrane region" description="Helical" evidence="2">
    <location>
        <begin position="98"/>
        <end position="117"/>
    </location>
</feature>
<feature type="compositionally biased region" description="Basic and acidic residues" evidence="1">
    <location>
        <begin position="351"/>
        <end position="363"/>
    </location>
</feature>
<feature type="transmembrane region" description="Helical" evidence="2">
    <location>
        <begin position="53"/>
        <end position="78"/>
    </location>
</feature>
<organism evidence="4 5">
    <name type="scientific">Mycena maculata</name>
    <dbReference type="NCBI Taxonomy" id="230809"/>
    <lineage>
        <taxon>Eukaryota</taxon>
        <taxon>Fungi</taxon>
        <taxon>Dikarya</taxon>
        <taxon>Basidiomycota</taxon>
        <taxon>Agaricomycotina</taxon>
        <taxon>Agaricomycetes</taxon>
        <taxon>Agaricomycetidae</taxon>
        <taxon>Agaricales</taxon>
        <taxon>Marasmiineae</taxon>
        <taxon>Mycenaceae</taxon>
        <taxon>Mycena</taxon>
    </lineage>
</organism>
<evidence type="ECO:0000256" key="1">
    <source>
        <dbReference type="SAM" id="MobiDB-lite"/>
    </source>
</evidence>
<feature type="transmembrane region" description="Helical" evidence="2">
    <location>
        <begin position="20"/>
        <end position="41"/>
    </location>
</feature>
<dbReference type="InterPro" id="IPR045339">
    <property type="entry name" value="DUF6534"/>
</dbReference>
<name>A0AAD7J8A3_9AGAR</name>
<dbReference type="EMBL" id="JARJLG010000053">
    <property type="protein sequence ID" value="KAJ7758968.1"/>
    <property type="molecule type" value="Genomic_DNA"/>
</dbReference>
<feature type="region of interest" description="Disordered" evidence="1">
    <location>
        <begin position="332"/>
        <end position="375"/>
    </location>
</feature>
<feature type="transmembrane region" description="Helical" evidence="2">
    <location>
        <begin position="129"/>
        <end position="151"/>
    </location>
</feature>
<keyword evidence="5" id="KW-1185">Reference proteome</keyword>
<evidence type="ECO:0000313" key="5">
    <source>
        <dbReference type="Proteomes" id="UP001215280"/>
    </source>
</evidence>
<dbReference type="PANTHER" id="PTHR40465:SF1">
    <property type="entry name" value="DUF6534 DOMAIN-CONTAINING PROTEIN"/>
    <property type="match status" value="1"/>
</dbReference>
<feature type="domain" description="DUF6534" evidence="3">
    <location>
        <begin position="191"/>
        <end position="276"/>
    </location>
</feature>
<protein>
    <recommendedName>
        <fullName evidence="3">DUF6534 domain-containing protein</fullName>
    </recommendedName>
</protein>
<sequence>MVTLSGEQRPDINLQLGPWLVGTGLDLLLQGVVSSQIVNYYGWYRDDNKNLKITVAILGIMTVLKSVQAFAIIWIQLIVHYGDLEGAILLNFTAWWEIGHPLMVAVIGLYVQGYFCFRLWVISKSWVPVIPLGILFVFAFFSIIVATYFIATGNVTKIGTWCIYRPPECRLQSGCPTYFIPALIDEFSGGDLILSMTTAYFLLKVKKNCHPSSVGLISALVRLTFQTAAPAAICAMLNLIAAQVWTGNDGIIATAFNMALPKLYAISMMWTLNARATIRAQHSTRYGTSNPPSNELSAARSRAQRTHGEMELRAIQILSQTETTRHVDVRDMFEEERHREQFKRSRTQSRGTEKSQVEARADGHSGMYAPLGTPT</sequence>
<dbReference type="AlphaFoldDB" id="A0AAD7J8A3"/>
<gene>
    <name evidence="4" type="ORF">DFH07DRAFT_1060292</name>
</gene>
<accession>A0AAD7J8A3</accession>
<keyword evidence="2" id="KW-0472">Membrane</keyword>
<reference evidence="4" key="1">
    <citation type="submission" date="2023-03" db="EMBL/GenBank/DDBJ databases">
        <title>Massive genome expansion in bonnet fungi (Mycena s.s.) driven by repeated elements and novel gene families across ecological guilds.</title>
        <authorList>
            <consortium name="Lawrence Berkeley National Laboratory"/>
            <person name="Harder C.B."/>
            <person name="Miyauchi S."/>
            <person name="Viragh M."/>
            <person name="Kuo A."/>
            <person name="Thoen E."/>
            <person name="Andreopoulos B."/>
            <person name="Lu D."/>
            <person name="Skrede I."/>
            <person name="Drula E."/>
            <person name="Henrissat B."/>
            <person name="Morin E."/>
            <person name="Kohler A."/>
            <person name="Barry K."/>
            <person name="LaButti K."/>
            <person name="Morin E."/>
            <person name="Salamov A."/>
            <person name="Lipzen A."/>
            <person name="Mereny Z."/>
            <person name="Hegedus B."/>
            <person name="Baldrian P."/>
            <person name="Stursova M."/>
            <person name="Weitz H."/>
            <person name="Taylor A."/>
            <person name="Grigoriev I.V."/>
            <person name="Nagy L.G."/>
            <person name="Martin F."/>
            <person name="Kauserud H."/>
        </authorList>
    </citation>
    <scope>NUCLEOTIDE SEQUENCE</scope>
    <source>
        <strain evidence="4">CBHHK188m</strain>
    </source>
</reference>
<evidence type="ECO:0000256" key="2">
    <source>
        <dbReference type="SAM" id="Phobius"/>
    </source>
</evidence>
<proteinExistence type="predicted"/>